<evidence type="ECO:0000313" key="3">
    <source>
        <dbReference type="Proteomes" id="UP000075320"/>
    </source>
</evidence>
<protein>
    <submittedName>
        <fullName evidence="2">Uncharacterized protein</fullName>
    </submittedName>
</protein>
<keyword evidence="3" id="KW-1185">Reference proteome</keyword>
<gene>
    <name evidence="2" type="ORF">AZI86_08115</name>
</gene>
<organism evidence="2 3">
    <name type="scientific">Bdellovibrio bacteriovorus</name>
    <dbReference type="NCBI Taxonomy" id="959"/>
    <lineage>
        <taxon>Bacteria</taxon>
        <taxon>Pseudomonadati</taxon>
        <taxon>Bdellovibrionota</taxon>
        <taxon>Bdellovibrionia</taxon>
        <taxon>Bdellovibrionales</taxon>
        <taxon>Pseudobdellovibrionaceae</taxon>
        <taxon>Bdellovibrio</taxon>
    </lineage>
</organism>
<sequence length="97" mass="10604">MKKTSETPENLSPEQTFNSNYTAKPKPRIITQELIEQDGPPEKIDYGTMNLDDAIESGYTDEEGHAVSMAKHDVEGSPTGAFTDIGAGRSSVVKKHH</sequence>
<name>A0A150WRM8_BDEBC</name>
<dbReference type="EMBL" id="LUKE01000001">
    <property type="protein sequence ID" value="KYG66977.1"/>
    <property type="molecule type" value="Genomic_DNA"/>
</dbReference>
<accession>A0A150WRM8</accession>
<comment type="caution">
    <text evidence="2">The sequence shown here is derived from an EMBL/GenBank/DDBJ whole genome shotgun (WGS) entry which is preliminary data.</text>
</comment>
<dbReference type="OrthoDB" id="9843801at2"/>
<feature type="region of interest" description="Disordered" evidence="1">
    <location>
        <begin position="1"/>
        <end position="25"/>
    </location>
</feature>
<dbReference type="Proteomes" id="UP000075320">
    <property type="component" value="Unassembled WGS sequence"/>
</dbReference>
<proteinExistence type="predicted"/>
<dbReference type="RefSeq" id="WP_061834554.1">
    <property type="nucleotide sequence ID" value="NZ_LUKE01000001.1"/>
</dbReference>
<feature type="compositionally biased region" description="Polar residues" evidence="1">
    <location>
        <begin position="7"/>
        <end position="22"/>
    </location>
</feature>
<evidence type="ECO:0000313" key="2">
    <source>
        <dbReference type="EMBL" id="KYG66977.1"/>
    </source>
</evidence>
<evidence type="ECO:0000256" key="1">
    <source>
        <dbReference type="SAM" id="MobiDB-lite"/>
    </source>
</evidence>
<feature type="region of interest" description="Disordered" evidence="1">
    <location>
        <begin position="73"/>
        <end position="97"/>
    </location>
</feature>
<reference evidence="2 3" key="1">
    <citation type="submission" date="2016-03" db="EMBL/GenBank/DDBJ databases">
        <authorList>
            <person name="Ploux O."/>
        </authorList>
    </citation>
    <scope>NUCLEOTIDE SEQUENCE [LARGE SCALE GENOMIC DNA]</scope>
    <source>
        <strain evidence="2 3">R0</strain>
    </source>
</reference>
<dbReference type="AlphaFoldDB" id="A0A150WRM8"/>